<dbReference type="EMBL" id="JAGKQH010000018">
    <property type="protein sequence ID" value="KAG6573347.1"/>
    <property type="molecule type" value="Genomic_DNA"/>
</dbReference>
<organism evidence="1 2">
    <name type="scientific">Cucurbita argyrosperma subsp. sororia</name>
    <dbReference type="NCBI Taxonomy" id="37648"/>
    <lineage>
        <taxon>Eukaryota</taxon>
        <taxon>Viridiplantae</taxon>
        <taxon>Streptophyta</taxon>
        <taxon>Embryophyta</taxon>
        <taxon>Tracheophyta</taxon>
        <taxon>Spermatophyta</taxon>
        <taxon>Magnoliopsida</taxon>
        <taxon>eudicotyledons</taxon>
        <taxon>Gunneridae</taxon>
        <taxon>Pentapetalae</taxon>
        <taxon>rosids</taxon>
        <taxon>fabids</taxon>
        <taxon>Cucurbitales</taxon>
        <taxon>Cucurbitaceae</taxon>
        <taxon>Cucurbiteae</taxon>
        <taxon>Cucurbita</taxon>
    </lineage>
</organism>
<dbReference type="Proteomes" id="UP000685013">
    <property type="component" value="Chromosome 18"/>
</dbReference>
<accession>A0AAV6M0W7</accession>
<evidence type="ECO:0000313" key="1">
    <source>
        <dbReference type="EMBL" id="KAG6573347.1"/>
    </source>
</evidence>
<keyword evidence="2" id="KW-1185">Reference proteome</keyword>
<proteinExistence type="predicted"/>
<dbReference type="AlphaFoldDB" id="A0AAV6M0W7"/>
<reference evidence="1 2" key="1">
    <citation type="journal article" date="2021" name="Hortic Res">
        <title>The domestication of Cucurbita argyrosperma as revealed by the genome of its wild relative.</title>
        <authorList>
            <person name="Barrera-Redondo J."/>
            <person name="Sanchez-de la Vega G."/>
            <person name="Aguirre-Liguori J.A."/>
            <person name="Castellanos-Morales G."/>
            <person name="Gutierrez-Guerrero Y.T."/>
            <person name="Aguirre-Dugua X."/>
            <person name="Aguirre-Planter E."/>
            <person name="Tenaillon M.I."/>
            <person name="Lira-Saade R."/>
            <person name="Eguiarte L.E."/>
        </authorList>
    </citation>
    <scope>NUCLEOTIDE SEQUENCE [LARGE SCALE GENOMIC DNA]</scope>
    <source>
        <strain evidence="1">JBR-2021</strain>
    </source>
</reference>
<feature type="non-terminal residue" evidence="1">
    <location>
        <position position="1"/>
    </location>
</feature>
<name>A0AAV6M0W7_9ROSI</name>
<evidence type="ECO:0000313" key="2">
    <source>
        <dbReference type="Proteomes" id="UP000685013"/>
    </source>
</evidence>
<gene>
    <name evidence="1" type="ORF">SDJN03_27234</name>
</gene>
<comment type="caution">
    <text evidence="1">The sequence shown here is derived from an EMBL/GenBank/DDBJ whole genome shotgun (WGS) entry which is preliminary data.</text>
</comment>
<sequence>MAKSSSDRFDIEVAELGMPDGSAPYIDGSVGVNVGFVGAGGVMVGIVVMGGVGVGITGGGGVGFGTAGGGGL</sequence>
<protein>
    <submittedName>
        <fullName evidence="1">Uncharacterized protein</fullName>
    </submittedName>
</protein>